<dbReference type="SUPFAM" id="SSF49785">
    <property type="entry name" value="Galactose-binding domain-like"/>
    <property type="match status" value="1"/>
</dbReference>
<dbReference type="InterPro" id="IPR006102">
    <property type="entry name" value="Ig-like_GH2"/>
</dbReference>
<feature type="domain" description="Glycoside hydrolase family 2" evidence="8">
    <location>
        <begin position="641"/>
        <end position="732"/>
    </location>
</feature>
<feature type="domain" description="Glycoside hydrolase family 2 immunoglobulin-like beta-sandwich" evidence="4">
    <location>
        <begin position="195"/>
        <end position="249"/>
    </location>
</feature>
<comment type="caution">
    <text evidence="9">The sequence shown here is derived from an EMBL/GenBank/DDBJ whole genome shotgun (WGS) entry which is preliminary data.</text>
</comment>
<dbReference type="PANTHER" id="PTHR42732:SF1">
    <property type="entry name" value="BETA-MANNOSIDASE"/>
    <property type="match status" value="1"/>
</dbReference>
<dbReference type="InterPro" id="IPR006104">
    <property type="entry name" value="Glyco_hydro_2_N"/>
</dbReference>
<dbReference type="PROSITE" id="PS00608">
    <property type="entry name" value="GLYCOSYL_HYDROL_F2_2"/>
    <property type="match status" value="1"/>
</dbReference>
<dbReference type="InterPro" id="IPR008979">
    <property type="entry name" value="Galactose-bd-like_sf"/>
</dbReference>
<evidence type="ECO:0000256" key="3">
    <source>
        <dbReference type="ARBA" id="ARBA00023295"/>
    </source>
</evidence>
<dbReference type="InterPro" id="IPR006101">
    <property type="entry name" value="Glyco_hydro_2"/>
</dbReference>
<dbReference type="Pfam" id="PF18565">
    <property type="entry name" value="Glyco_hydro2_C5"/>
    <property type="match status" value="1"/>
</dbReference>
<dbReference type="GO" id="GO:0005975">
    <property type="term" value="P:carbohydrate metabolic process"/>
    <property type="evidence" value="ECO:0007669"/>
    <property type="project" value="InterPro"/>
</dbReference>
<dbReference type="Pfam" id="PF00703">
    <property type="entry name" value="Glyco_hydro_2"/>
    <property type="match status" value="1"/>
</dbReference>
<keyword evidence="10" id="KW-1185">Reference proteome</keyword>
<keyword evidence="3" id="KW-0326">Glycosidase</keyword>
<comment type="similarity">
    <text evidence="1">Belongs to the glycosyl hydrolase 2 family.</text>
</comment>
<dbReference type="Gene3D" id="2.60.40.10">
    <property type="entry name" value="Immunoglobulins"/>
    <property type="match status" value="3"/>
</dbReference>
<accession>A0A844FZI8</accession>
<dbReference type="InterPro" id="IPR023232">
    <property type="entry name" value="Glyco_hydro_2_AS"/>
</dbReference>
<dbReference type="AlphaFoldDB" id="A0A844FZI8"/>
<proteinExistence type="inferred from homology"/>
<dbReference type="InterPro" id="IPR036156">
    <property type="entry name" value="Beta-gal/glucu_dom_sf"/>
</dbReference>
<dbReference type="GO" id="GO:0004553">
    <property type="term" value="F:hydrolase activity, hydrolyzing O-glycosyl compounds"/>
    <property type="evidence" value="ECO:0007669"/>
    <property type="project" value="InterPro"/>
</dbReference>
<evidence type="ECO:0000313" key="9">
    <source>
        <dbReference type="EMBL" id="MST96132.1"/>
    </source>
</evidence>
<dbReference type="Gene3D" id="3.20.20.80">
    <property type="entry name" value="Glycosidases"/>
    <property type="match status" value="1"/>
</dbReference>
<evidence type="ECO:0000256" key="1">
    <source>
        <dbReference type="ARBA" id="ARBA00007401"/>
    </source>
</evidence>
<evidence type="ECO:0000259" key="8">
    <source>
        <dbReference type="Pfam" id="PF18565"/>
    </source>
</evidence>
<organism evidence="9 10">
    <name type="scientific">Victivallis lenta</name>
    <dbReference type="NCBI Taxonomy" id="2606640"/>
    <lineage>
        <taxon>Bacteria</taxon>
        <taxon>Pseudomonadati</taxon>
        <taxon>Lentisphaerota</taxon>
        <taxon>Lentisphaeria</taxon>
        <taxon>Victivallales</taxon>
        <taxon>Victivallaceae</taxon>
        <taxon>Victivallis</taxon>
    </lineage>
</organism>
<dbReference type="InterPro" id="IPR032311">
    <property type="entry name" value="DUF4982"/>
</dbReference>
<dbReference type="SUPFAM" id="SSF49303">
    <property type="entry name" value="beta-Galactosidase/glucuronidase domain"/>
    <property type="match status" value="1"/>
</dbReference>
<evidence type="ECO:0000259" key="4">
    <source>
        <dbReference type="Pfam" id="PF00703"/>
    </source>
</evidence>
<dbReference type="Pfam" id="PF02836">
    <property type="entry name" value="Glyco_hydro_2_C"/>
    <property type="match status" value="1"/>
</dbReference>
<dbReference type="SUPFAM" id="SSF51445">
    <property type="entry name" value="(Trans)glycosidases"/>
    <property type="match status" value="1"/>
</dbReference>
<feature type="domain" description="DUF4982" evidence="7">
    <location>
        <begin position="569"/>
        <end position="625"/>
    </location>
</feature>
<sequence length="748" mass="83577">MRNRSECFNANWKFCAGNVPRFEEPGLDDTGWTAVNLPHDWSIGQPFDPTLPHGSQHAYLPNGVVNYRKRFRAECGSGERLLLDFDGVYRSADLFVNGRHILKHFNGYTGFEADITDALVPGENLVAVRADNSIEQTSRWYTGSGINRSVRLRRIGPLHFLRHGLVIDAKIDGHVRIAAECSLPGNVLFTIHDPSGKRTAAHHGPAAAFTVGNPQLWSPDTPNLYTCTAQLFDETGAEVDRITAKFGFRSVEFDPEHGFVLNGKKLLLRGVNIHEDLCGIGTAVFRDGVARRYRILKSLGVNAVRLAHHPYAPEYLELADEMGLLIFDEAFDKWTGQYYGYQVAFEDHWRGDVAEFVRRDRNHPSVFLWSVGNEVVDQQLDGQDGYGVDRLIVMRDFVHKLDPTRKVTCALYPSRRSGVKWDHPDFREKADIHQMAHHMDVVAANYMGEYFARDHVKYPQMTFLVSEATTNRGVGSWFDFDHELGGGSFYWGGFDYLGEARWPHKNWYSGLIDRAGYPKSIAYQAQIAWDPAPRIHIAVHADEKAEVRNWNDVQLEWENMRSHWNWKEGETVRVAVYTNCERVVLLLNGRPVGSKVRSESDCCRIPFEFAYAPGELTANGYNGDKLAATGTLATAGKPVELRLRAERTAIAPDGLGHVEIALFDAAGTRCAVTDAVVHLRVSGDGSLFGVSNGDTTSPQPFKSNAVRLFEGRALAVVRAGLRPGECRLRAVCEIDGAELASELAFSVG</sequence>
<dbReference type="InterPro" id="IPR013783">
    <property type="entry name" value="Ig-like_fold"/>
</dbReference>
<dbReference type="Pfam" id="PF16355">
    <property type="entry name" value="DUF4982"/>
    <property type="match status" value="1"/>
</dbReference>
<dbReference type="InterPro" id="IPR051913">
    <property type="entry name" value="GH2_Domain-Containing"/>
</dbReference>
<dbReference type="RefSeq" id="WP_106054758.1">
    <property type="nucleotide sequence ID" value="NZ_VUNS01000002.1"/>
</dbReference>
<evidence type="ECO:0000259" key="7">
    <source>
        <dbReference type="Pfam" id="PF16355"/>
    </source>
</evidence>
<dbReference type="PRINTS" id="PR00132">
    <property type="entry name" value="GLHYDRLASE2"/>
</dbReference>
<protein>
    <submittedName>
        <fullName evidence="9">Glycoside hydrolase family 2 protein</fullName>
    </submittedName>
</protein>
<evidence type="ECO:0000259" key="6">
    <source>
        <dbReference type="Pfam" id="PF02837"/>
    </source>
</evidence>
<dbReference type="InterPro" id="IPR006103">
    <property type="entry name" value="Glyco_hydro_2_cat"/>
</dbReference>
<dbReference type="PANTHER" id="PTHR42732">
    <property type="entry name" value="BETA-GALACTOSIDASE"/>
    <property type="match status" value="1"/>
</dbReference>
<keyword evidence="2 9" id="KW-0378">Hydrolase</keyword>
<dbReference type="InterPro" id="IPR040605">
    <property type="entry name" value="Glyco_hydro2_dom5"/>
</dbReference>
<dbReference type="EMBL" id="VUNS01000002">
    <property type="protein sequence ID" value="MST96132.1"/>
    <property type="molecule type" value="Genomic_DNA"/>
</dbReference>
<name>A0A844FZI8_9BACT</name>
<dbReference type="Gene3D" id="2.60.120.260">
    <property type="entry name" value="Galactose-binding domain-like"/>
    <property type="match status" value="1"/>
</dbReference>
<evidence type="ECO:0000313" key="10">
    <source>
        <dbReference type="Proteomes" id="UP000435649"/>
    </source>
</evidence>
<dbReference type="Proteomes" id="UP000435649">
    <property type="component" value="Unassembled WGS sequence"/>
</dbReference>
<gene>
    <name evidence="9" type="ORF">FYJ85_03615</name>
</gene>
<feature type="domain" description="Glycosyl hydrolases family 2 sugar binding" evidence="6">
    <location>
        <begin position="62"/>
        <end position="152"/>
    </location>
</feature>
<feature type="domain" description="Glycoside hydrolase family 2 catalytic" evidence="5">
    <location>
        <begin position="258"/>
        <end position="410"/>
    </location>
</feature>
<evidence type="ECO:0000256" key="2">
    <source>
        <dbReference type="ARBA" id="ARBA00022801"/>
    </source>
</evidence>
<evidence type="ECO:0000259" key="5">
    <source>
        <dbReference type="Pfam" id="PF02836"/>
    </source>
</evidence>
<dbReference type="InterPro" id="IPR017853">
    <property type="entry name" value="GH"/>
</dbReference>
<dbReference type="Pfam" id="PF02837">
    <property type="entry name" value="Glyco_hydro_2_N"/>
    <property type="match status" value="1"/>
</dbReference>
<reference evidence="9 10" key="1">
    <citation type="submission" date="2019-08" db="EMBL/GenBank/DDBJ databases">
        <title>In-depth cultivation of the pig gut microbiome towards novel bacterial diversity and tailored functional studies.</title>
        <authorList>
            <person name="Wylensek D."/>
            <person name="Hitch T.C.A."/>
            <person name="Clavel T."/>
        </authorList>
    </citation>
    <scope>NUCLEOTIDE SEQUENCE [LARGE SCALE GENOMIC DNA]</scope>
    <source>
        <strain evidence="9 10">BBE-744-WT-12</strain>
    </source>
</reference>